<proteinExistence type="predicted"/>
<reference evidence="2 3" key="1">
    <citation type="submission" date="2018-10" db="EMBL/GenBank/DDBJ databases">
        <title>Oceanobacillus sp. YLB-02 draft genome.</title>
        <authorList>
            <person name="Yu L."/>
        </authorList>
    </citation>
    <scope>NUCLEOTIDE SEQUENCE [LARGE SCALE GENOMIC DNA]</scope>
    <source>
        <strain evidence="2 3">YLB-02</strain>
    </source>
</reference>
<comment type="caution">
    <text evidence="2">The sequence shown here is derived from an EMBL/GenBank/DDBJ whole genome shotgun (WGS) entry which is preliminary data.</text>
</comment>
<evidence type="ECO:0000313" key="3">
    <source>
        <dbReference type="Proteomes" id="UP000270219"/>
    </source>
</evidence>
<accession>A0A498DTT1</accession>
<dbReference type="InterPro" id="IPR035919">
    <property type="entry name" value="EAL_sf"/>
</dbReference>
<dbReference type="RefSeq" id="WP_121521291.1">
    <property type="nucleotide sequence ID" value="NZ_RCHR01000001.1"/>
</dbReference>
<gene>
    <name evidence="2" type="ORF">D8M04_03050</name>
</gene>
<dbReference type="Proteomes" id="UP000270219">
    <property type="component" value="Unassembled WGS sequence"/>
</dbReference>
<dbReference type="CDD" id="cd01948">
    <property type="entry name" value="EAL"/>
    <property type="match status" value="1"/>
</dbReference>
<protein>
    <submittedName>
        <fullName evidence="2">EAL domain-containing protein</fullName>
    </submittedName>
</protein>
<dbReference type="SMART" id="SM00052">
    <property type="entry name" value="EAL"/>
    <property type="match status" value="1"/>
</dbReference>
<dbReference type="EMBL" id="RCHR01000001">
    <property type="protein sequence ID" value="RLL48267.1"/>
    <property type="molecule type" value="Genomic_DNA"/>
</dbReference>
<dbReference type="InterPro" id="IPR050706">
    <property type="entry name" value="Cyclic-di-GMP_PDE-like"/>
</dbReference>
<name>A0A498DTT1_9BACI</name>
<sequence>MKTNLINKSMHFIRYLSANRKSIYQDFNKNEEILRLLHTERFQTFFQPIVSLHNGSTIGYEILNRPEQTPNFPTTDSFYDYVGESKHLFLVERFIRNLALERYQKQVNSLSKKDDAIIFLNIQPQVLADPSYQEGITLDLLSNHNIAANQIVLELTEKEAVVNYAKFEKIIEDYRERGFQIAVDDAGTGYNSLQTLLYLKPEYIKIDKSLIRNIEEQTEKQHLVELILEFAFKFRTKVIAEGIETAEEFAYLRKMGVDFGQGYALGKPRPTLHTGTLPGNYINKAIQYI</sequence>
<feature type="domain" description="EAL" evidence="1">
    <location>
        <begin position="26"/>
        <end position="282"/>
    </location>
</feature>
<evidence type="ECO:0000259" key="1">
    <source>
        <dbReference type="PROSITE" id="PS50883"/>
    </source>
</evidence>
<dbReference type="GO" id="GO:0071111">
    <property type="term" value="F:cyclic-guanylate-specific phosphodiesterase activity"/>
    <property type="evidence" value="ECO:0007669"/>
    <property type="project" value="InterPro"/>
</dbReference>
<dbReference type="Gene3D" id="3.20.20.450">
    <property type="entry name" value="EAL domain"/>
    <property type="match status" value="1"/>
</dbReference>
<dbReference type="AlphaFoldDB" id="A0A498DTT1"/>
<dbReference type="InterPro" id="IPR001633">
    <property type="entry name" value="EAL_dom"/>
</dbReference>
<keyword evidence="3" id="KW-1185">Reference proteome</keyword>
<dbReference type="PANTHER" id="PTHR33121:SF76">
    <property type="entry name" value="SIGNALING PROTEIN"/>
    <property type="match status" value="1"/>
</dbReference>
<dbReference type="Pfam" id="PF00563">
    <property type="entry name" value="EAL"/>
    <property type="match status" value="1"/>
</dbReference>
<dbReference type="PANTHER" id="PTHR33121">
    <property type="entry name" value="CYCLIC DI-GMP PHOSPHODIESTERASE PDEF"/>
    <property type="match status" value="1"/>
</dbReference>
<evidence type="ECO:0000313" key="2">
    <source>
        <dbReference type="EMBL" id="RLL48267.1"/>
    </source>
</evidence>
<dbReference type="OrthoDB" id="581425at2"/>
<dbReference type="SUPFAM" id="SSF141868">
    <property type="entry name" value="EAL domain-like"/>
    <property type="match status" value="1"/>
</dbReference>
<organism evidence="2 3">
    <name type="scientific">Oceanobacillus piezotolerans</name>
    <dbReference type="NCBI Taxonomy" id="2448030"/>
    <lineage>
        <taxon>Bacteria</taxon>
        <taxon>Bacillati</taxon>
        <taxon>Bacillota</taxon>
        <taxon>Bacilli</taxon>
        <taxon>Bacillales</taxon>
        <taxon>Bacillaceae</taxon>
        <taxon>Oceanobacillus</taxon>
    </lineage>
</organism>
<dbReference type="PROSITE" id="PS50883">
    <property type="entry name" value="EAL"/>
    <property type="match status" value="1"/>
</dbReference>